<evidence type="ECO:0000313" key="10">
    <source>
        <dbReference type="EMBL" id="MBB3899722.1"/>
    </source>
</evidence>
<evidence type="ECO:0000256" key="3">
    <source>
        <dbReference type="ARBA" id="ARBA00022475"/>
    </source>
</evidence>
<evidence type="ECO:0000256" key="8">
    <source>
        <dbReference type="ARBA" id="ARBA00037998"/>
    </source>
</evidence>
<feature type="transmembrane region" description="Helical" evidence="9">
    <location>
        <begin position="262"/>
        <end position="283"/>
    </location>
</feature>
<sequence length="291" mass="30483">MEAILQYLLTGISVGSVYAMVALGFYVMWSAAKAVNFTYGNVFMLGGVLTVVLVELGMPLLVAAGGAIAIATLTGAVIERVFVRPFNRDANAIGWMLTTIAVGIMMESFATATYGPLGRPLDTPFMQEPLRIGGAGIYAQELLIPVALIVLTFGLEAFYRRTVLGRALRAVALNRTAAGLVGIDADRITLFAFGLAGGIGALAGFLIAPVVQASSTMGVVVGLKGFMVAIIAGIANAKGVVVVGILYGVLERFIEGFLSSAARDAIGFTIMILALLLFPQGLFGRKEVRKV</sequence>
<feature type="transmembrane region" description="Helical" evidence="9">
    <location>
        <begin position="34"/>
        <end position="54"/>
    </location>
</feature>
<keyword evidence="7 9" id="KW-0472">Membrane</keyword>
<keyword evidence="6 9" id="KW-1133">Transmembrane helix</keyword>
<dbReference type="RefSeq" id="WP_184385754.1">
    <property type="nucleotide sequence ID" value="NZ_JACIDJ010000006.1"/>
</dbReference>
<evidence type="ECO:0000256" key="2">
    <source>
        <dbReference type="ARBA" id="ARBA00022448"/>
    </source>
</evidence>
<dbReference type="Proteomes" id="UP000553193">
    <property type="component" value="Unassembled WGS sequence"/>
</dbReference>
<keyword evidence="4 9" id="KW-0812">Transmembrane</keyword>
<keyword evidence="3" id="KW-1003">Cell membrane</keyword>
<dbReference type="CDD" id="cd06582">
    <property type="entry name" value="TM_PBP1_LivH_like"/>
    <property type="match status" value="1"/>
</dbReference>
<comment type="similarity">
    <text evidence="8">Belongs to the binding-protein-dependent transport system permease family. LivHM subfamily.</text>
</comment>
<dbReference type="AlphaFoldDB" id="A0A840AFP2"/>
<dbReference type="InterPro" id="IPR052157">
    <property type="entry name" value="BCAA_transport_permease"/>
</dbReference>
<evidence type="ECO:0000256" key="1">
    <source>
        <dbReference type="ARBA" id="ARBA00004651"/>
    </source>
</evidence>
<comment type="subcellular location">
    <subcellularLocation>
        <location evidence="1">Cell membrane</location>
        <topology evidence="1">Multi-pass membrane protein</topology>
    </subcellularLocation>
</comment>
<keyword evidence="11" id="KW-1185">Reference proteome</keyword>
<dbReference type="PANTHER" id="PTHR11795">
    <property type="entry name" value="BRANCHED-CHAIN AMINO ACID TRANSPORT SYSTEM PERMEASE PROTEIN LIVH"/>
    <property type="match status" value="1"/>
</dbReference>
<dbReference type="Pfam" id="PF02653">
    <property type="entry name" value="BPD_transp_2"/>
    <property type="match status" value="1"/>
</dbReference>
<evidence type="ECO:0000256" key="6">
    <source>
        <dbReference type="ARBA" id="ARBA00022989"/>
    </source>
</evidence>
<dbReference type="PANTHER" id="PTHR11795:SF450">
    <property type="entry name" value="ABC TRANSPORTER PERMEASE PROTEIN"/>
    <property type="match status" value="1"/>
</dbReference>
<feature type="transmembrane region" description="Helical" evidence="9">
    <location>
        <begin position="95"/>
        <end position="117"/>
    </location>
</feature>
<evidence type="ECO:0000313" key="11">
    <source>
        <dbReference type="Proteomes" id="UP000553193"/>
    </source>
</evidence>
<organism evidence="10 11">
    <name type="scientific">Roseococcus suduntuyensis</name>
    <dbReference type="NCBI Taxonomy" id="455361"/>
    <lineage>
        <taxon>Bacteria</taxon>
        <taxon>Pseudomonadati</taxon>
        <taxon>Pseudomonadota</taxon>
        <taxon>Alphaproteobacteria</taxon>
        <taxon>Acetobacterales</taxon>
        <taxon>Roseomonadaceae</taxon>
        <taxon>Roseococcus</taxon>
    </lineage>
</organism>
<feature type="transmembrane region" description="Helical" evidence="9">
    <location>
        <begin position="226"/>
        <end position="250"/>
    </location>
</feature>
<keyword evidence="5" id="KW-0029">Amino-acid transport</keyword>
<reference evidence="10 11" key="1">
    <citation type="submission" date="2020-08" db="EMBL/GenBank/DDBJ databases">
        <title>Genomic Encyclopedia of Type Strains, Phase IV (KMG-IV): sequencing the most valuable type-strain genomes for metagenomic binning, comparative biology and taxonomic classification.</title>
        <authorList>
            <person name="Goeker M."/>
        </authorList>
    </citation>
    <scope>NUCLEOTIDE SEQUENCE [LARGE SCALE GENOMIC DNA]</scope>
    <source>
        <strain evidence="10 11">DSM 19979</strain>
    </source>
</reference>
<dbReference type="GO" id="GO:0022857">
    <property type="term" value="F:transmembrane transporter activity"/>
    <property type="evidence" value="ECO:0007669"/>
    <property type="project" value="InterPro"/>
</dbReference>
<dbReference type="EMBL" id="JACIDJ010000006">
    <property type="protein sequence ID" value="MBB3899722.1"/>
    <property type="molecule type" value="Genomic_DNA"/>
</dbReference>
<evidence type="ECO:0000256" key="4">
    <source>
        <dbReference type="ARBA" id="ARBA00022692"/>
    </source>
</evidence>
<evidence type="ECO:0000256" key="5">
    <source>
        <dbReference type="ARBA" id="ARBA00022970"/>
    </source>
</evidence>
<keyword evidence="2" id="KW-0813">Transport</keyword>
<dbReference type="GO" id="GO:0005886">
    <property type="term" value="C:plasma membrane"/>
    <property type="evidence" value="ECO:0007669"/>
    <property type="project" value="UniProtKB-SubCell"/>
</dbReference>
<name>A0A840AFP2_9PROT</name>
<feature type="transmembrane region" description="Helical" evidence="9">
    <location>
        <begin position="60"/>
        <end position="83"/>
    </location>
</feature>
<protein>
    <submittedName>
        <fullName evidence="10">Branched-chain amino acid transport system permease protein</fullName>
    </submittedName>
</protein>
<feature type="transmembrane region" description="Helical" evidence="9">
    <location>
        <begin position="190"/>
        <end position="211"/>
    </location>
</feature>
<dbReference type="InterPro" id="IPR001851">
    <property type="entry name" value="ABC_transp_permease"/>
</dbReference>
<dbReference type="GO" id="GO:0006865">
    <property type="term" value="P:amino acid transport"/>
    <property type="evidence" value="ECO:0007669"/>
    <property type="project" value="UniProtKB-KW"/>
</dbReference>
<feature type="transmembrane region" description="Helical" evidence="9">
    <location>
        <begin position="137"/>
        <end position="159"/>
    </location>
</feature>
<evidence type="ECO:0000256" key="9">
    <source>
        <dbReference type="SAM" id="Phobius"/>
    </source>
</evidence>
<evidence type="ECO:0000256" key="7">
    <source>
        <dbReference type="ARBA" id="ARBA00023136"/>
    </source>
</evidence>
<gene>
    <name evidence="10" type="ORF">GGQ83_003182</name>
</gene>
<accession>A0A840AFP2</accession>
<feature type="transmembrane region" description="Helical" evidence="9">
    <location>
        <begin position="6"/>
        <end position="27"/>
    </location>
</feature>
<proteinExistence type="inferred from homology"/>
<comment type="caution">
    <text evidence="10">The sequence shown here is derived from an EMBL/GenBank/DDBJ whole genome shotgun (WGS) entry which is preliminary data.</text>
</comment>